<dbReference type="PANTHER" id="PTHR12246">
    <property type="entry name" value="PALMITOYLTRANSFERASE ZDHHC16"/>
    <property type="match status" value="1"/>
</dbReference>
<dbReference type="GO" id="GO:0019706">
    <property type="term" value="F:protein-cysteine S-palmitoyltransferase activity"/>
    <property type="evidence" value="ECO:0007669"/>
    <property type="project" value="UniProtKB-EC"/>
</dbReference>
<gene>
    <name evidence="2" type="ORF">MOBT1_003342</name>
</gene>
<accession>A0AAF0E1J9</accession>
<name>A0AAF0E1J9_9BASI</name>
<evidence type="ECO:0000313" key="3">
    <source>
        <dbReference type="Proteomes" id="UP001214603"/>
    </source>
</evidence>
<keyword evidence="2" id="KW-0808">Transferase</keyword>
<protein>
    <submittedName>
        <fullName evidence="2">Protein S-acyltransferase</fullName>
        <ecNumber evidence="2">2.3.1.225</ecNumber>
    </submittedName>
</protein>
<keyword evidence="1" id="KW-0812">Transmembrane</keyword>
<dbReference type="AlphaFoldDB" id="A0AAF0E1J9"/>
<organism evidence="2 3">
    <name type="scientific">Malassezia obtusa</name>
    <dbReference type="NCBI Taxonomy" id="76774"/>
    <lineage>
        <taxon>Eukaryota</taxon>
        <taxon>Fungi</taxon>
        <taxon>Dikarya</taxon>
        <taxon>Basidiomycota</taxon>
        <taxon>Ustilaginomycotina</taxon>
        <taxon>Malasseziomycetes</taxon>
        <taxon>Malasseziales</taxon>
        <taxon>Malasseziaceae</taxon>
        <taxon>Malassezia</taxon>
    </lineage>
</organism>
<keyword evidence="2" id="KW-0012">Acyltransferase</keyword>
<dbReference type="Proteomes" id="UP001214603">
    <property type="component" value="Chromosome 9"/>
</dbReference>
<proteinExistence type="predicted"/>
<dbReference type="InterPro" id="IPR039859">
    <property type="entry name" value="PFA4/ZDH16/20/ERF2-like"/>
</dbReference>
<reference evidence="2" key="1">
    <citation type="submission" date="2023-03" db="EMBL/GenBank/DDBJ databases">
        <title>Mating type loci evolution in Malassezia.</title>
        <authorList>
            <person name="Coelho M.A."/>
        </authorList>
    </citation>
    <scope>NUCLEOTIDE SEQUENCE</scope>
    <source>
        <strain evidence="2">CBS 7876</strain>
    </source>
</reference>
<dbReference type="EMBL" id="CP119942">
    <property type="protein sequence ID" value="WFD04628.1"/>
    <property type="molecule type" value="Genomic_DNA"/>
</dbReference>
<keyword evidence="3" id="KW-1185">Reference proteome</keyword>
<keyword evidence="1" id="KW-1133">Transmembrane helix</keyword>
<keyword evidence="1" id="KW-0472">Membrane</keyword>
<sequence>MLWFSLGTFILGVTGYRLAYNALWNNQWPYRHTPRVLYLMIYAKAVVMGAAVFILAVWHLHLISKGETSVESQDNSHYRKMAKERNDRFVNVYDMGFTRNLQIFFNVGRGLKYNYYTLLLPLRIEPYSDGWHWAKSPGLLGHHMGIQKGEEFTDDEGE</sequence>
<dbReference type="EC" id="2.3.1.225" evidence="2"/>
<evidence type="ECO:0000313" key="2">
    <source>
        <dbReference type="EMBL" id="WFD04628.1"/>
    </source>
</evidence>
<evidence type="ECO:0000256" key="1">
    <source>
        <dbReference type="SAM" id="Phobius"/>
    </source>
</evidence>
<feature type="transmembrane region" description="Helical" evidence="1">
    <location>
        <begin position="39"/>
        <end position="58"/>
    </location>
</feature>